<dbReference type="Proteomes" id="UP000217005">
    <property type="component" value="Unassembled WGS sequence"/>
</dbReference>
<feature type="transmembrane region" description="Helical" evidence="1">
    <location>
        <begin position="21"/>
        <end position="39"/>
    </location>
</feature>
<feature type="transmembrane region" description="Helical" evidence="1">
    <location>
        <begin position="158"/>
        <end position="181"/>
    </location>
</feature>
<evidence type="ECO:0008006" key="4">
    <source>
        <dbReference type="Google" id="ProtNLM"/>
    </source>
</evidence>
<comment type="caution">
    <text evidence="2">The sequence shown here is derived from an EMBL/GenBank/DDBJ whole genome shotgun (WGS) entry which is preliminary data.</text>
</comment>
<evidence type="ECO:0000313" key="3">
    <source>
        <dbReference type="Proteomes" id="UP000217005"/>
    </source>
</evidence>
<name>A0A261S6D5_9BORD</name>
<dbReference type="OrthoDB" id="8690372at2"/>
<feature type="transmembrane region" description="Helical" evidence="1">
    <location>
        <begin position="131"/>
        <end position="151"/>
    </location>
</feature>
<sequence>MLRAAWRAFVLKPLPMQGYDYSPVYSVLAVSLTAFLSAVNETQAGLEAAAQRGVPAAALAEHASLLPYFTATELAASWGATLMIWLVMYGWLRVGGRWNGEGSLFNLIAASSIVIEVIAIALTALGLPAKVVLVLLLYSVWVLANAVAGALPQVARKYALVGALLSLLPAMVVAVLAMGVAGSMMQNMAG</sequence>
<protein>
    <recommendedName>
        <fullName evidence="4">Yip1 domain-containing protein</fullName>
    </recommendedName>
</protein>
<dbReference type="EMBL" id="NEVL01000004">
    <property type="protein sequence ID" value="OZI32681.1"/>
    <property type="molecule type" value="Genomic_DNA"/>
</dbReference>
<dbReference type="AlphaFoldDB" id="A0A261S6D5"/>
<reference evidence="2 3" key="1">
    <citation type="submission" date="2017-05" db="EMBL/GenBank/DDBJ databases">
        <title>Complete and WGS of Bordetella genogroups.</title>
        <authorList>
            <person name="Spilker T."/>
            <person name="LiPuma J."/>
        </authorList>
    </citation>
    <scope>NUCLEOTIDE SEQUENCE [LARGE SCALE GENOMIC DNA]</scope>
    <source>
        <strain evidence="2 3">AU17610</strain>
    </source>
</reference>
<keyword evidence="1" id="KW-1133">Transmembrane helix</keyword>
<organism evidence="2 3">
    <name type="scientific">Bordetella genomosp. 1</name>
    <dbReference type="NCBI Taxonomy" id="1395607"/>
    <lineage>
        <taxon>Bacteria</taxon>
        <taxon>Pseudomonadati</taxon>
        <taxon>Pseudomonadota</taxon>
        <taxon>Betaproteobacteria</taxon>
        <taxon>Burkholderiales</taxon>
        <taxon>Alcaligenaceae</taxon>
        <taxon>Bordetella</taxon>
    </lineage>
</organism>
<keyword evidence="1" id="KW-0812">Transmembrane</keyword>
<dbReference type="RefSeq" id="WP_094827680.1">
    <property type="nucleotide sequence ID" value="NZ_NEVL01000004.1"/>
</dbReference>
<accession>A0A261S6D5</accession>
<evidence type="ECO:0000313" key="2">
    <source>
        <dbReference type="EMBL" id="OZI32681.1"/>
    </source>
</evidence>
<keyword evidence="1" id="KW-0472">Membrane</keyword>
<feature type="transmembrane region" description="Helical" evidence="1">
    <location>
        <begin position="74"/>
        <end position="92"/>
    </location>
</feature>
<feature type="transmembrane region" description="Helical" evidence="1">
    <location>
        <begin position="104"/>
        <end position="125"/>
    </location>
</feature>
<proteinExistence type="predicted"/>
<gene>
    <name evidence="2" type="ORF">CEG14_17385</name>
</gene>
<evidence type="ECO:0000256" key="1">
    <source>
        <dbReference type="SAM" id="Phobius"/>
    </source>
</evidence>